<feature type="region of interest" description="Disordered" evidence="1">
    <location>
        <begin position="23"/>
        <end position="56"/>
    </location>
</feature>
<evidence type="ECO:0000256" key="1">
    <source>
        <dbReference type="SAM" id="MobiDB-lite"/>
    </source>
</evidence>
<proteinExistence type="predicted"/>
<gene>
    <name evidence="2" type="primary">ORF3243</name>
</gene>
<feature type="compositionally biased region" description="Acidic residues" evidence="1">
    <location>
        <begin position="47"/>
        <end position="56"/>
    </location>
</feature>
<accession>A0A0B6XXZ6</accession>
<feature type="non-terminal residue" evidence="2">
    <location>
        <position position="1"/>
    </location>
</feature>
<name>A0A0B6XXZ6_9EUPU</name>
<dbReference type="AlphaFoldDB" id="A0A0B6XXZ6"/>
<feature type="compositionally biased region" description="Polar residues" evidence="1">
    <location>
        <begin position="23"/>
        <end position="37"/>
    </location>
</feature>
<dbReference type="EMBL" id="HACG01001290">
    <property type="protein sequence ID" value="CEK48155.1"/>
    <property type="molecule type" value="Transcribed_RNA"/>
</dbReference>
<protein>
    <submittedName>
        <fullName evidence="2">Uncharacterized protein</fullName>
    </submittedName>
</protein>
<feature type="non-terminal residue" evidence="2">
    <location>
        <position position="206"/>
    </location>
</feature>
<reference evidence="2" key="1">
    <citation type="submission" date="2014-12" db="EMBL/GenBank/DDBJ databases">
        <title>Insight into the proteome of Arion vulgaris.</title>
        <authorList>
            <person name="Aradska J."/>
            <person name="Bulat T."/>
            <person name="Smidak R."/>
            <person name="Sarate P."/>
            <person name="Gangsoo J."/>
            <person name="Sialana F."/>
            <person name="Bilban M."/>
            <person name="Lubec G."/>
        </authorList>
    </citation>
    <scope>NUCLEOTIDE SEQUENCE</scope>
    <source>
        <tissue evidence="2">Skin</tissue>
    </source>
</reference>
<organism evidence="2">
    <name type="scientific">Arion vulgaris</name>
    <dbReference type="NCBI Taxonomy" id="1028688"/>
    <lineage>
        <taxon>Eukaryota</taxon>
        <taxon>Metazoa</taxon>
        <taxon>Spiralia</taxon>
        <taxon>Lophotrochozoa</taxon>
        <taxon>Mollusca</taxon>
        <taxon>Gastropoda</taxon>
        <taxon>Heterobranchia</taxon>
        <taxon>Euthyneura</taxon>
        <taxon>Panpulmonata</taxon>
        <taxon>Eupulmonata</taxon>
        <taxon>Stylommatophora</taxon>
        <taxon>Helicina</taxon>
        <taxon>Arionoidea</taxon>
        <taxon>Arionidae</taxon>
        <taxon>Arion</taxon>
    </lineage>
</organism>
<evidence type="ECO:0000313" key="2">
    <source>
        <dbReference type="EMBL" id="CEK48155.1"/>
    </source>
</evidence>
<sequence>IDGINPGLTAEIKFQTLKHDEQAVSSANNVDTFNKNDSPSEKKNTDNETDEGDDFSDFDLVIENDTSHRSLSFPITLEKKSYSVPLNSSSSYISKGKMNYIPPSSGANIPTSGMPYNKIYSSHDHQSLLVQQTTNLSLIKPMIGAMHIRKSSNRQFVWDADDDSGVYKSKLASVSSTIPFKSSVSKKGTSSTIEAISNPAIEALKR</sequence>